<dbReference type="PANTHER" id="PTHR46411:SF3">
    <property type="entry name" value="AAA+ ATPASE DOMAIN-CONTAINING PROTEIN"/>
    <property type="match status" value="1"/>
</dbReference>
<accession>A0A427XYN5</accession>
<dbReference type="GO" id="GO:0005524">
    <property type="term" value="F:ATP binding"/>
    <property type="evidence" value="ECO:0007669"/>
    <property type="project" value="InterPro"/>
</dbReference>
<dbReference type="CDD" id="cd19481">
    <property type="entry name" value="RecA-like_protease"/>
    <property type="match status" value="1"/>
</dbReference>
<dbReference type="Proteomes" id="UP000279259">
    <property type="component" value="Unassembled WGS sequence"/>
</dbReference>
<dbReference type="Gene3D" id="3.40.50.300">
    <property type="entry name" value="P-loop containing nucleotide triphosphate hydrolases"/>
    <property type="match status" value="1"/>
</dbReference>
<evidence type="ECO:0000256" key="1">
    <source>
        <dbReference type="SAM" id="MobiDB-lite"/>
    </source>
</evidence>
<dbReference type="GO" id="GO:0016887">
    <property type="term" value="F:ATP hydrolysis activity"/>
    <property type="evidence" value="ECO:0007669"/>
    <property type="project" value="InterPro"/>
</dbReference>
<organism evidence="3 4">
    <name type="scientific">Saitozyma podzolica</name>
    <dbReference type="NCBI Taxonomy" id="1890683"/>
    <lineage>
        <taxon>Eukaryota</taxon>
        <taxon>Fungi</taxon>
        <taxon>Dikarya</taxon>
        <taxon>Basidiomycota</taxon>
        <taxon>Agaricomycotina</taxon>
        <taxon>Tremellomycetes</taxon>
        <taxon>Tremellales</taxon>
        <taxon>Trimorphomycetaceae</taxon>
        <taxon>Saitozyma</taxon>
    </lineage>
</organism>
<feature type="compositionally biased region" description="Polar residues" evidence="1">
    <location>
        <begin position="41"/>
        <end position="50"/>
    </location>
</feature>
<dbReference type="InterPro" id="IPR003959">
    <property type="entry name" value="ATPase_AAA_core"/>
</dbReference>
<protein>
    <recommendedName>
        <fullName evidence="2">AAA+ ATPase domain-containing protein</fullName>
    </recommendedName>
</protein>
<name>A0A427XYN5_9TREE</name>
<feature type="domain" description="AAA+ ATPase" evidence="2">
    <location>
        <begin position="464"/>
        <end position="591"/>
    </location>
</feature>
<dbReference type="Pfam" id="PF22942">
    <property type="entry name" value="DUF7025"/>
    <property type="match status" value="1"/>
</dbReference>
<proteinExistence type="predicted"/>
<keyword evidence="4" id="KW-1185">Reference proteome</keyword>
<dbReference type="Pfam" id="PF00004">
    <property type="entry name" value="AAA"/>
    <property type="match status" value="1"/>
</dbReference>
<dbReference type="SUPFAM" id="SSF52540">
    <property type="entry name" value="P-loop containing nucleoside triphosphate hydrolases"/>
    <property type="match status" value="1"/>
</dbReference>
<dbReference type="OrthoDB" id="10042665at2759"/>
<gene>
    <name evidence="3" type="ORF">EHS25_005166</name>
</gene>
<feature type="compositionally biased region" description="Basic and acidic residues" evidence="1">
    <location>
        <begin position="51"/>
        <end position="62"/>
    </location>
</feature>
<evidence type="ECO:0000313" key="3">
    <source>
        <dbReference type="EMBL" id="RSH83922.1"/>
    </source>
</evidence>
<dbReference type="STRING" id="1890683.A0A427XYN5"/>
<reference evidence="3 4" key="1">
    <citation type="submission" date="2018-11" db="EMBL/GenBank/DDBJ databases">
        <title>Genome sequence of Saitozyma podzolica DSM 27192.</title>
        <authorList>
            <person name="Aliyu H."/>
            <person name="Gorte O."/>
            <person name="Ochsenreither K."/>
        </authorList>
    </citation>
    <scope>NUCLEOTIDE SEQUENCE [LARGE SCALE GENOMIC DNA]</scope>
    <source>
        <strain evidence="3 4">DSM 27192</strain>
    </source>
</reference>
<dbReference type="InterPro" id="IPR027417">
    <property type="entry name" value="P-loop_NTPase"/>
</dbReference>
<dbReference type="InterPro" id="IPR003593">
    <property type="entry name" value="AAA+_ATPase"/>
</dbReference>
<feature type="region of interest" description="Disordered" evidence="1">
    <location>
        <begin position="35"/>
        <end position="62"/>
    </location>
</feature>
<dbReference type="InterPro" id="IPR054289">
    <property type="entry name" value="DUF7025"/>
</dbReference>
<evidence type="ECO:0000259" key="2">
    <source>
        <dbReference type="SMART" id="SM00382"/>
    </source>
</evidence>
<dbReference type="PANTHER" id="PTHR46411">
    <property type="entry name" value="FAMILY ATPASE, PUTATIVE-RELATED"/>
    <property type="match status" value="1"/>
</dbReference>
<dbReference type="EMBL" id="RSCD01000022">
    <property type="protein sequence ID" value="RSH83922.1"/>
    <property type="molecule type" value="Genomic_DNA"/>
</dbReference>
<dbReference type="SMART" id="SM00382">
    <property type="entry name" value="AAA"/>
    <property type="match status" value="1"/>
</dbReference>
<evidence type="ECO:0000313" key="4">
    <source>
        <dbReference type="Proteomes" id="UP000279259"/>
    </source>
</evidence>
<dbReference type="AlphaFoldDB" id="A0A427XYN5"/>
<comment type="caution">
    <text evidence="3">The sequence shown here is derived from an EMBL/GenBank/DDBJ whole genome shotgun (WGS) entry which is preliminary data.</text>
</comment>
<sequence length="668" mass="75330">MSQHQTTLWAIATVGVSAACYLSWDLLAAPRQTKARCRSASAVSSKPSPDQTDRREEHEVPLHVDQSQAKRLNQDHANKFTKPKFTEVEEVYVRGTGWQPAPPPSTLPGSDGDYFIAHHRSSTSGNPLEAATWIEIRHEGLLAAVKSQYPRYSGLYNRQPGIDSRDLFLCQIALQDVCDGLTDPSVRQALFTLLEFVTARFSTIKQKYDVLPAGTITWPLLWWIMPAGQEIEGPHDLHDRLMAYKIDSWQYTVDDRGRAFIIKAHYYQWSGYDFQQMSVTKKIPEFKEIKPLSELEFWPLTQERKEALHARGHLYARRYSSLVYSDYKGTFYTRMLTGTSRLSGTGRVMVDVIGYRKANPNLDGWIGDVHRDGETPDALQANGSMLSPDLYFLLPPSVHGFSFKAKRWGEFLVDNLSPIEWGENAFEHLVIPDEYRKVIRSLVDVHTGALGSQVITDVVAGKGEGLILALHGRPGTGKTLTAEAVSDHLHTPLYIVSTGELGTTAAVLEKKLSEVLDLATAWKAVLLIDEADIFLEKRAVSHVERNALVGVFLRLLEYYNGVLILTTNRLEEFDEAFASRFSLTLPFPELNRKSRETLWLKVRLLILRCRPELDAAQTRKQFRLDELSCLEVNGRAIKQVIRTSQALALGDGQPLAMNHLRRVMSLTT</sequence>